<sequence length="64" mass="7447">MAWGREKGEVYQKNKEFSQRILEGEGEGEGEVEEEGEGEGEGESEKERKNVSWRAVKKLYDRLR</sequence>
<feature type="region of interest" description="Disordered" evidence="1">
    <location>
        <begin position="14"/>
        <end position="49"/>
    </location>
</feature>
<accession>A0A4Y8DGC2</accession>
<reference evidence="2 3" key="1">
    <citation type="submission" date="2017-11" db="EMBL/GenBank/DDBJ databases">
        <title>Comparative genomics of Botrytis spp.</title>
        <authorList>
            <person name="Valero-Jimenez C.A."/>
            <person name="Tapia P."/>
            <person name="Veloso J."/>
            <person name="Silva-Moreno E."/>
            <person name="Staats M."/>
            <person name="Valdes J.H."/>
            <person name="Van Kan J.A.L."/>
        </authorList>
    </citation>
    <scope>NUCLEOTIDE SEQUENCE [LARGE SCALE GENOMIC DNA]</scope>
    <source>
        <strain evidence="2 3">MUCL2830</strain>
    </source>
</reference>
<proteinExistence type="predicted"/>
<evidence type="ECO:0000313" key="3">
    <source>
        <dbReference type="Proteomes" id="UP000297299"/>
    </source>
</evidence>
<feature type="compositionally biased region" description="Acidic residues" evidence="1">
    <location>
        <begin position="24"/>
        <end position="42"/>
    </location>
</feature>
<dbReference type="Proteomes" id="UP000297299">
    <property type="component" value="Unassembled WGS sequence"/>
</dbReference>
<dbReference type="EMBL" id="PHWZ01000011">
    <property type="protein sequence ID" value="TEY85808.1"/>
    <property type="molecule type" value="Genomic_DNA"/>
</dbReference>
<comment type="caution">
    <text evidence="2">The sequence shown here is derived from an EMBL/GenBank/DDBJ whole genome shotgun (WGS) entry which is preliminary data.</text>
</comment>
<dbReference type="AlphaFoldDB" id="A0A4Y8DGC2"/>
<protein>
    <submittedName>
        <fullName evidence="2">Uncharacterized protein</fullName>
    </submittedName>
</protein>
<gene>
    <name evidence="2" type="ORF">BOTCAL_0011g00020</name>
</gene>
<organism evidence="2 3">
    <name type="scientific">Botryotinia calthae</name>
    <dbReference type="NCBI Taxonomy" id="38488"/>
    <lineage>
        <taxon>Eukaryota</taxon>
        <taxon>Fungi</taxon>
        <taxon>Dikarya</taxon>
        <taxon>Ascomycota</taxon>
        <taxon>Pezizomycotina</taxon>
        <taxon>Leotiomycetes</taxon>
        <taxon>Helotiales</taxon>
        <taxon>Sclerotiniaceae</taxon>
        <taxon>Botryotinia</taxon>
    </lineage>
</organism>
<evidence type="ECO:0000313" key="2">
    <source>
        <dbReference type="EMBL" id="TEY85808.1"/>
    </source>
</evidence>
<keyword evidence="3" id="KW-1185">Reference proteome</keyword>
<name>A0A4Y8DGC2_9HELO</name>
<evidence type="ECO:0000256" key="1">
    <source>
        <dbReference type="SAM" id="MobiDB-lite"/>
    </source>
</evidence>